<keyword evidence="3" id="KW-1185">Reference proteome</keyword>
<evidence type="ECO:0000256" key="1">
    <source>
        <dbReference type="SAM" id="Phobius"/>
    </source>
</evidence>
<evidence type="ECO:0000313" key="2">
    <source>
        <dbReference type="EMBL" id="RSK39093.1"/>
    </source>
</evidence>
<dbReference type="EMBL" id="RWBG01000004">
    <property type="protein sequence ID" value="RSK39093.1"/>
    <property type="molecule type" value="Genomic_DNA"/>
</dbReference>
<name>A0A3R9NWE2_9FLAO</name>
<feature type="transmembrane region" description="Helical" evidence="1">
    <location>
        <begin position="88"/>
        <end position="107"/>
    </location>
</feature>
<dbReference type="OrthoDB" id="6025129at2"/>
<proteinExistence type="predicted"/>
<keyword evidence="1" id="KW-1133">Transmembrane helix</keyword>
<keyword evidence="1" id="KW-0472">Membrane</keyword>
<dbReference type="Proteomes" id="UP000270620">
    <property type="component" value="Unassembled WGS sequence"/>
</dbReference>
<dbReference type="AlphaFoldDB" id="A0A3R9NWE2"/>
<feature type="transmembrane region" description="Helical" evidence="1">
    <location>
        <begin position="59"/>
        <end position="81"/>
    </location>
</feature>
<feature type="transmembrane region" description="Helical" evidence="1">
    <location>
        <begin position="7"/>
        <end position="33"/>
    </location>
</feature>
<organism evidence="2 3">
    <name type="scientific">Mangrovimonas spongiae</name>
    <dbReference type="NCBI Taxonomy" id="2494697"/>
    <lineage>
        <taxon>Bacteria</taxon>
        <taxon>Pseudomonadati</taxon>
        <taxon>Bacteroidota</taxon>
        <taxon>Flavobacteriia</taxon>
        <taxon>Flavobacteriales</taxon>
        <taxon>Flavobacteriaceae</taxon>
        <taxon>Mangrovimonas</taxon>
    </lineage>
</organism>
<feature type="transmembrane region" description="Helical" evidence="1">
    <location>
        <begin position="113"/>
        <end position="133"/>
    </location>
</feature>
<protein>
    <submittedName>
        <fullName evidence="2">Uncharacterized protein</fullName>
    </submittedName>
</protein>
<dbReference type="RefSeq" id="WP_125468067.1">
    <property type="nucleotide sequence ID" value="NZ_RWBG01000004.1"/>
</dbReference>
<comment type="caution">
    <text evidence="2">The sequence shown here is derived from an EMBL/GenBank/DDBJ whole genome shotgun (WGS) entry which is preliminary data.</text>
</comment>
<accession>A0A3R9NWE2</accession>
<evidence type="ECO:0000313" key="3">
    <source>
        <dbReference type="Proteomes" id="UP000270620"/>
    </source>
</evidence>
<sequence length="139" mass="14724">MNTTLRSILAIIAGIVIGGIVNMGIITISGSIIPPPEGADLSTAEGIKAAADLLEAKHYIMPFLAHAIGTLVGALITAKIVTKSKFAYAMFIGVFFLLGGISAAFMIPAPTWFIILDLAAAYIPMAWLGYKLVEKNNRF</sequence>
<keyword evidence="1" id="KW-0812">Transmembrane</keyword>
<gene>
    <name evidence="2" type="ORF">EJA19_09125</name>
</gene>
<reference evidence="2 3" key="1">
    <citation type="submission" date="2018-12" db="EMBL/GenBank/DDBJ databases">
        <title>Mangrovimonas spongiae sp. nov., a novel member of the genus Mangrovimonas isolated from marine sponge.</title>
        <authorList>
            <person name="Zhuang L."/>
            <person name="Luo L."/>
        </authorList>
    </citation>
    <scope>NUCLEOTIDE SEQUENCE [LARGE SCALE GENOMIC DNA]</scope>
    <source>
        <strain evidence="2 3">HN-E26</strain>
    </source>
</reference>